<feature type="non-terminal residue" evidence="1">
    <location>
        <position position="1"/>
    </location>
</feature>
<gene>
    <name evidence="1" type="ORF">D917_03359</name>
</gene>
<feature type="non-terminal residue" evidence="1">
    <location>
        <position position="246"/>
    </location>
</feature>
<sequence>LNMMTTVGGNVSNITVPMNATYSRLLLDEQHLFQLMLMKVDSLLRVEHIGVEPIAVVYPTVTTIRDAIAVAEANSHEFDAAANSLVSKVVRIFFDNFVVGADHNFCLVLIDMFRFVVVDLIVVRELRWVQRSVLNALNECRIESLGYDVQMAAWLDERGQGRPLPLVVQFAQQLLRVFLIDSGAGTGEQYQQRLQVAAETDFSNTITALAKLLVPVAVVDKRAALFERLRNMPPHSLTNAIVYTLP</sequence>
<organism evidence="1 2">
    <name type="scientific">Trichinella nativa</name>
    <dbReference type="NCBI Taxonomy" id="6335"/>
    <lineage>
        <taxon>Eukaryota</taxon>
        <taxon>Metazoa</taxon>
        <taxon>Ecdysozoa</taxon>
        <taxon>Nematoda</taxon>
        <taxon>Enoplea</taxon>
        <taxon>Dorylaimia</taxon>
        <taxon>Trichinellida</taxon>
        <taxon>Trichinellidae</taxon>
        <taxon>Trichinella</taxon>
    </lineage>
</organism>
<evidence type="ECO:0000313" key="2">
    <source>
        <dbReference type="Proteomes" id="UP000243006"/>
    </source>
</evidence>
<protein>
    <submittedName>
        <fullName evidence="1">Uncharacterized protein</fullName>
    </submittedName>
</protein>
<proteinExistence type="predicted"/>
<dbReference type="AlphaFoldDB" id="A0A1Y3EE71"/>
<name>A0A1Y3EE71_9BILA</name>
<dbReference type="EMBL" id="LVZM01021392">
    <property type="protein sequence ID" value="OUC41448.1"/>
    <property type="molecule type" value="Genomic_DNA"/>
</dbReference>
<accession>A0A1Y3EE71</accession>
<reference evidence="1 2" key="1">
    <citation type="submission" date="2015-04" db="EMBL/GenBank/DDBJ databases">
        <title>Draft genome of the roundworm Trichinella nativa.</title>
        <authorList>
            <person name="Mitreva M."/>
        </authorList>
    </citation>
    <scope>NUCLEOTIDE SEQUENCE [LARGE SCALE GENOMIC DNA]</scope>
    <source>
        <strain evidence="1 2">ISS45</strain>
    </source>
</reference>
<dbReference type="Proteomes" id="UP000243006">
    <property type="component" value="Unassembled WGS sequence"/>
</dbReference>
<evidence type="ECO:0000313" key="1">
    <source>
        <dbReference type="EMBL" id="OUC41448.1"/>
    </source>
</evidence>
<comment type="caution">
    <text evidence="1">The sequence shown here is derived from an EMBL/GenBank/DDBJ whole genome shotgun (WGS) entry which is preliminary data.</text>
</comment>